<evidence type="ECO:0000256" key="1">
    <source>
        <dbReference type="SAM" id="MobiDB-lite"/>
    </source>
</evidence>
<sequence length="111" mass="12701">MATYVMHEFRTPACPQREKDSEGAINMVWHPTKYHQHTVPRKPDEKTYDAMQCWQQDRLENHTAEQTTYPMLMKHMQLPPPTSTVSSGGSVPRCPTALSPPTFDARPSLFS</sequence>
<keyword evidence="3" id="KW-1185">Reference proteome</keyword>
<dbReference type="AlphaFoldDB" id="A0A5C3NAW8"/>
<feature type="compositionally biased region" description="Low complexity" evidence="1">
    <location>
        <begin position="83"/>
        <end position="92"/>
    </location>
</feature>
<dbReference type="EMBL" id="ML213506">
    <property type="protein sequence ID" value="TFK54165.1"/>
    <property type="molecule type" value="Genomic_DNA"/>
</dbReference>
<gene>
    <name evidence="2" type="ORF">OE88DRAFT_1654688</name>
</gene>
<dbReference type="Proteomes" id="UP000305948">
    <property type="component" value="Unassembled WGS sequence"/>
</dbReference>
<accession>A0A5C3NAW8</accession>
<evidence type="ECO:0000313" key="3">
    <source>
        <dbReference type="Proteomes" id="UP000305948"/>
    </source>
</evidence>
<name>A0A5C3NAW8_9AGAM</name>
<organism evidence="2 3">
    <name type="scientific">Heliocybe sulcata</name>
    <dbReference type="NCBI Taxonomy" id="5364"/>
    <lineage>
        <taxon>Eukaryota</taxon>
        <taxon>Fungi</taxon>
        <taxon>Dikarya</taxon>
        <taxon>Basidiomycota</taxon>
        <taxon>Agaricomycotina</taxon>
        <taxon>Agaricomycetes</taxon>
        <taxon>Gloeophyllales</taxon>
        <taxon>Gloeophyllaceae</taxon>
        <taxon>Heliocybe</taxon>
    </lineage>
</organism>
<proteinExistence type="predicted"/>
<feature type="region of interest" description="Disordered" evidence="1">
    <location>
        <begin position="75"/>
        <end position="111"/>
    </location>
</feature>
<protein>
    <submittedName>
        <fullName evidence="2">Uncharacterized protein</fullName>
    </submittedName>
</protein>
<evidence type="ECO:0000313" key="2">
    <source>
        <dbReference type="EMBL" id="TFK54165.1"/>
    </source>
</evidence>
<reference evidence="2 3" key="1">
    <citation type="journal article" date="2019" name="Nat. Ecol. Evol.">
        <title>Megaphylogeny resolves global patterns of mushroom evolution.</title>
        <authorList>
            <person name="Varga T."/>
            <person name="Krizsan K."/>
            <person name="Foldi C."/>
            <person name="Dima B."/>
            <person name="Sanchez-Garcia M."/>
            <person name="Sanchez-Ramirez S."/>
            <person name="Szollosi G.J."/>
            <person name="Szarkandi J.G."/>
            <person name="Papp V."/>
            <person name="Albert L."/>
            <person name="Andreopoulos W."/>
            <person name="Angelini C."/>
            <person name="Antonin V."/>
            <person name="Barry K.W."/>
            <person name="Bougher N.L."/>
            <person name="Buchanan P."/>
            <person name="Buyck B."/>
            <person name="Bense V."/>
            <person name="Catcheside P."/>
            <person name="Chovatia M."/>
            <person name="Cooper J."/>
            <person name="Damon W."/>
            <person name="Desjardin D."/>
            <person name="Finy P."/>
            <person name="Geml J."/>
            <person name="Haridas S."/>
            <person name="Hughes K."/>
            <person name="Justo A."/>
            <person name="Karasinski D."/>
            <person name="Kautmanova I."/>
            <person name="Kiss B."/>
            <person name="Kocsube S."/>
            <person name="Kotiranta H."/>
            <person name="LaButti K.M."/>
            <person name="Lechner B.E."/>
            <person name="Liimatainen K."/>
            <person name="Lipzen A."/>
            <person name="Lukacs Z."/>
            <person name="Mihaltcheva S."/>
            <person name="Morgado L.N."/>
            <person name="Niskanen T."/>
            <person name="Noordeloos M.E."/>
            <person name="Ohm R.A."/>
            <person name="Ortiz-Santana B."/>
            <person name="Ovrebo C."/>
            <person name="Racz N."/>
            <person name="Riley R."/>
            <person name="Savchenko A."/>
            <person name="Shiryaev A."/>
            <person name="Soop K."/>
            <person name="Spirin V."/>
            <person name="Szebenyi C."/>
            <person name="Tomsovsky M."/>
            <person name="Tulloss R.E."/>
            <person name="Uehling J."/>
            <person name="Grigoriev I.V."/>
            <person name="Vagvolgyi C."/>
            <person name="Papp T."/>
            <person name="Martin F.M."/>
            <person name="Miettinen O."/>
            <person name="Hibbett D.S."/>
            <person name="Nagy L.G."/>
        </authorList>
    </citation>
    <scope>NUCLEOTIDE SEQUENCE [LARGE SCALE GENOMIC DNA]</scope>
    <source>
        <strain evidence="2 3">OMC1185</strain>
    </source>
</reference>